<feature type="transmembrane region" description="Helical" evidence="1">
    <location>
        <begin position="50"/>
        <end position="70"/>
    </location>
</feature>
<name>A0ABU5E730_9PROT</name>
<dbReference type="RefSeq" id="WP_320507123.1">
    <property type="nucleotide sequence ID" value="NZ_JAXCLW010000001.1"/>
</dbReference>
<accession>A0ABU5E730</accession>
<dbReference type="EMBL" id="JAXCLW010000001">
    <property type="protein sequence ID" value="MDY0882091.1"/>
    <property type="molecule type" value="Genomic_DNA"/>
</dbReference>
<evidence type="ECO:0000313" key="2">
    <source>
        <dbReference type="EMBL" id="MDY0882091.1"/>
    </source>
</evidence>
<keyword evidence="3" id="KW-1185">Reference proteome</keyword>
<dbReference type="Proteomes" id="UP001279642">
    <property type="component" value="Unassembled WGS sequence"/>
</dbReference>
<reference evidence="2 3" key="1">
    <citation type="journal article" date="2016" name="Antonie Van Leeuwenhoek">
        <title>Dongia soli sp. nov., isolated from soil from Dokdo, Korea.</title>
        <authorList>
            <person name="Kim D.U."/>
            <person name="Lee H."/>
            <person name="Kim H."/>
            <person name="Kim S.G."/>
            <person name="Ka J.O."/>
        </authorList>
    </citation>
    <scope>NUCLEOTIDE SEQUENCE [LARGE SCALE GENOMIC DNA]</scope>
    <source>
        <strain evidence="2 3">D78</strain>
    </source>
</reference>
<feature type="transmembrane region" description="Helical" evidence="1">
    <location>
        <begin position="18"/>
        <end position="38"/>
    </location>
</feature>
<evidence type="ECO:0000313" key="3">
    <source>
        <dbReference type="Proteomes" id="UP001279642"/>
    </source>
</evidence>
<gene>
    <name evidence="2" type="ORF">SMD27_04490</name>
</gene>
<keyword evidence="1" id="KW-1133">Transmembrane helix</keyword>
<keyword evidence="1" id="KW-0812">Transmembrane</keyword>
<proteinExistence type="predicted"/>
<evidence type="ECO:0000256" key="1">
    <source>
        <dbReference type="SAM" id="Phobius"/>
    </source>
</evidence>
<sequence>MAESMQARIDAMFRRDKLWAFGFVLVLWAVLAFVFFSVNPLIPDNTMRVVIAVAAVVLGLFNTASIVAMISHYSHDKNFIYELDIRHLDEARHH</sequence>
<keyword evidence="1" id="KW-0472">Membrane</keyword>
<protein>
    <submittedName>
        <fullName evidence="2">Uncharacterized protein</fullName>
    </submittedName>
</protein>
<comment type="caution">
    <text evidence="2">The sequence shown here is derived from an EMBL/GenBank/DDBJ whole genome shotgun (WGS) entry which is preliminary data.</text>
</comment>
<organism evidence="2 3">
    <name type="scientific">Dongia soli</name>
    <dbReference type="NCBI Taxonomy" id="600628"/>
    <lineage>
        <taxon>Bacteria</taxon>
        <taxon>Pseudomonadati</taxon>
        <taxon>Pseudomonadota</taxon>
        <taxon>Alphaproteobacteria</taxon>
        <taxon>Rhodospirillales</taxon>
        <taxon>Dongiaceae</taxon>
        <taxon>Dongia</taxon>
    </lineage>
</organism>